<dbReference type="Proteomes" id="UP000663889">
    <property type="component" value="Unassembled WGS sequence"/>
</dbReference>
<accession>A0A818X4T4</accession>
<evidence type="ECO:0000313" key="4">
    <source>
        <dbReference type="EMBL" id="CAF3965690.1"/>
    </source>
</evidence>
<evidence type="ECO:0000313" key="5">
    <source>
        <dbReference type="Proteomes" id="UP000663874"/>
    </source>
</evidence>
<dbReference type="OrthoDB" id="9990807at2759"/>
<comment type="caution">
    <text evidence="3">The sequence shown here is derived from an EMBL/GenBank/DDBJ whole genome shotgun (WGS) entry which is preliminary data.</text>
</comment>
<sequence>MPRCSADWQQEYIDLMLDRLIEYHIIVNKVNPNRVFLIGIPPSDSDSVFQLAPCMADRLTAAGIIDGHPNDVSPLNLRNLSLALFMTRQNIRKRNKLEVRTWTQSSEQCSNENISGGGYHYWMKIVNVEGKDKMHLLG</sequence>
<reference evidence="3" key="1">
    <citation type="submission" date="2021-02" db="EMBL/GenBank/DDBJ databases">
        <authorList>
            <person name="Nowell W R."/>
        </authorList>
    </citation>
    <scope>NUCLEOTIDE SEQUENCE</scope>
</reference>
<gene>
    <name evidence="3" type="ORF">FNK824_LOCUS11361</name>
    <name evidence="4" type="ORF">OTI717_LOCUS27152</name>
    <name evidence="1" type="ORF">RFH988_LOCUS8954</name>
    <name evidence="2" type="ORF">SEV965_LOCUS7641</name>
</gene>
<evidence type="ECO:0000313" key="3">
    <source>
        <dbReference type="EMBL" id="CAF3735474.1"/>
    </source>
</evidence>
<name>A0A818X4T4_9BILA</name>
<dbReference type="EMBL" id="CAJNOU010000269">
    <property type="protein sequence ID" value="CAF0939671.1"/>
    <property type="molecule type" value="Genomic_DNA"/>
</dbReference>
<dbReference type="Proteomes" id="UP000663874">
    <property type="component" value="Unassembled WGS sequence"/>
</dbReference>
<dbReference type="EMBL" id="CAJOBE010001339">
    <property type="protein sequence ID" value="CAF3735474.1"/>
    <property type="molecule type" value="Genomic_DNA"/>
</dbReference>
<proteinExistence type="predicted"/>
<evidence type="ECO:0000313" key="2">
    <source>
        <dbReference type="EMBL" id="CAF0939671.1"/>
    </source>
</evidence>
<evidence type="ECO:0000313" key="1">
    <source>
        <dbReference type="EMBL" id="CAF0900393.1"/>
    </source>
</evidence>
<dbReference type="Proteomes" id="UP000663823">
    <property type="component" value="Unassembled WGS sequence"/>
</dbReference>
<dbReference type="Proteomes" id="UP000663882">
    <property type="component" value="Unassembled WGS sequence"/>
</dbReference>
<dbReference type="EMBL" id="CAJOAX010005954">
    <property type="protein sequence ID" value="CAF3965690.1"/>
    <property type="molecule type" value="Genomic_DNA"/>
</dbReference>
<dbReference type="EMBL" id="CAJNOO010000310">
    <property type="protein sequence ID" value="CAF0900393.1"/>
    <property type="molecule type" value="Genomic_DNA"/>
</dbReference>
<organism evidence="3 5">
    <name type="scientific">Rotaria sordida</name>
    <dbReference type="NCBI Taxonomy" id="392033"/>
    <lineage>
        <taxon>Eukaryota</taxon>
        <taxon>Metazoa</taxon>
        <taxon>Spiralia</taxon>
        <taxon>Gnathifera</taxon>
        <taxon>Rotifera</taxon>
        <taxon>Eurotatoria</taxon>
        <taxon>Bdelloidea</taxon>
        <taxon>Philodinida</taxon>
        <taxon>Philodinidae</taxon>
        <taxon>Rotaria</taxon>
    </lineage>
</organism>
<protein>
    <submittedName>
        <fullName evidence="3">Uncharacterized protein</fullName>
    </submittedName>
</protein>
<dbReference type="AlphaFoldDB" id="A0A818X4T4"/>